<dbReference type="PANTHER" id="PTHR35043:SF7">
    <property type="entry name" value="TRANSCRIPTION FACTOR DOMAIN-CONTAINING PROTEIN"/>
    <property type="match status" value="1"/>
</dbReference>
<feature type="transmembrane region" description="Helical" evidence="1">
    <location>
        <begin position="288"/>
        <end position="310"/>
    </location>
</feature>
<feature type="transmembrane region" description="Helical" evidence="1">
    <location>
        <begin position="166"/>
        <end position="193"/>
    </location>
</feature>
<dbReference type="Proteomes" id="UP000054988">
    <property type="component" value="Unassembled WGS sequence"/>
</dbReference>
<gene>
    <name evidence="2" type="ORF">WG66_4754</name>
</gene>
<dbReference type="PANTHER" id="PTHR35043">
    <property type="entry name" value="TRANSCRIPTION FACTOR DOMAIN-CONTAINING PROTEIN"/>
    <property type="match status" value="1"/>
</dbReference>
<organism evidence="2 3">
    <name type="scientific">Moniliophthora roreri</name>
    <name type="common">Frosty pod rot fungus</name>
    <name type="synonym">Monilia roreri</name>
    <dbReference type="NCBI Taxonomy" id="221103"/>
    <lineage>
        <taxon>Eukaryota</taxon>
        <taxon>Fungi</taxon>
        <taxon>Dikarya</taxon>
        <taxon>Basidiomycota</taxon>
        <taxon>Agaricomycotina</taxon>
        <taxon>Agaricomycetes</taxon>
        <taxon>Agaricomycetidae</taxon>
        <taxon>Agaricales</taxon>
        <taxon>Marasmiineae</taxon>
        <taxon>Marasmiaceae</taxon>
        <taxon>Moniliophthora</taxon>
    </lineage>
</organism>
<sequence length="333" mass="38459">MPHTLSRVRRKLMAPWLQIRYTCLLEYLVDHRYFSITEEEIQDRSHADALSKAIAIVQTTWFILQCLGRGLQGLAITELEIITLAFAFLNIIVYFLWWNKPLRVRYPVRVTWRPRNEDLPPRTMTDRVKAPSRSFMSSVRAGFVRIQKYIVTDYHDTNKRWEDLKLFHISSVLFIPLYPILSLLFVLGALAFDDDATFPNSFFSARLEKDPIKLYPSAYVAAISFGAIHCIAWAFEFPTETERMEWRIMSLLVTILPLAIGILHATVQDRQAIDFRERIRGSGIVACAAKILLPIVYAVARVWLIVLALVTLRKLPASAYQASQWTSFIPHIC</sequence>
<evidence type="ECO:0000313" key="3">
    <source>
        <dbReference type="Proteomes" id="UP000054988"/>
    </source>
</evidence>
<dbReference type="EMBL" id="LATX01001305">
    <property type="protein sequence ID" value="KTB42670.1"/>
    <property type="molecule type" value="Genomic_DNA"/>
</dbReference>
<evidence type="ECO:0000256" key="1">
    <source>
        <dbReference type="SAM" id="Phobius"/>
    </source>
</evidence>
<feature type="transmembrane region" description="Helical" evidence="1">
    <location>
        <begin position="247"/>
        <end position="267"/>
    </location>
</feature>
<feature type="transmembrane region" description="Helical" evidence="1">
    <location>
        <begin position="79"/>
        <end position="97"/>
    </location>
</feature>
<dbReference type="eggNOG" id="ENOG502SI8N">
    <property type="taxonomic scope" value="Eukaryota"/>
</dbReference>
<keyword evidence="1" id="KW-0812">Transmembrane</keyword>
<keyword evidence="1" id="KW-0472">Membrane</keyword>
<dbReference type="AlphaFoldDB" id="A0A0W0G265"/>
<name>A0A0W0G265_MONRR</name>
<reference evidence="2 3" key="1">
    <citation type="submission" date="2015-12" db="EMBL/GenBank/DDBJ databases">
        <title>Draft genome sequence of Moniliophthora roreri, the causal agent of frosty pod rot of cacao.</title>
        <authorList>
            <person name="Aime M.C."/>
            <person name="Diaz-Valderrama J.R."/>
            <person name="Kijpornyongpan T."/>
            <person name="Phillips-Mora W."/>
        </authorList>
    </citation>
    <scope>NUCLEOTIDE SEQUENCE [LARGE SCALE GENOMIC DNA]</scope>
    <source>
        <strain evidence="2 3">MCA 2952</strain>
    </source>
</reference>
<evidence type="ECO:0000313" key="2">
    <source>
        <dbReference type="EMBL" id="KTB42670.1"/>
    </source>
</evidence>
<comment type="caution">
    <text evidence="2">The sequence shown here is derived from an EMBL/GenBank/DDBJ whole genome shotgun (WGS) entry which is preliminary data.</text>
</comment>
<protein>
    <submittedName>
        <fullName evidence="2">Uncharacterized protein</fullName>
    </submittedName>
</protein>
<keyword evidence="1" id="KW-1133">Transmembrane helix</keyword>
<feature type="transmembrane region" description="Helical" evidence="1">
    <location>
        <begin position="214"/>
        <end position="235"/>
    </location>
</feature>
<proteinExistence type="predicted"/>
<accession>A0A0W0G265</accession>